<dbReference type="EMBL" id="CP093442">
    <property type="protein sequence ID" value="UOF00459.1"/>
    <property type="molecule type" value="Genomic_DNA"/>
</dbReference>
<feature type="domain" description="HTH cro/C1-type" evidence="1">
    <location>
        <begin position="8"/>
        <end position="63"/>
    </location>
</feature>
<gene>
    <name evidence="2" type="ORF">MNR06_12195</name>
</gene>
<reference evidence="2" key="1">
    <citation type="submission" date="2022-03" db="EMBL/GenBank/DDBJ databases">
        <title>Genome Identification and Characterization of new species Bdellovibrio reynosense LBG001 sp. nov. from a Mexico soil sample.</title>
        <authorList>
            <person name="Camilli A."/>
            <person name="Ajao Y."/>
            <person name="Guo X."/>
        </authorList>
    </citation>
    <scope>NUCLEOTIDE SEQUENCE</scope>
    <source>
        <strain evidence="2">LBG001</strain>
    </source>
</reference>
<dbReference type="InterPro" id="IPR010982">
    <property type="entry name" value="Lambda_DNA-bd_dom_sf"/>
</dbReference>
<proteinExistence type="predicted"/>
<accession>A0ABY4C6X7</accession>
<dbReference type="SUPFAM" id="SSF47413">
    <property type="entry name" value="lambda repressor-like DNA-binding domains"/>
    <property type="match status" value="1"/>
</dbReference>
<dbReference type="InterPro" id="IPR001387">
    <property type="entry name" value="Cro/C1-type_HTH"/>
</dbReference>
<dbReference type="SMART" id="SM00530">
    <property type="entry name" value="HTH_XRE"/>
    <property type="match status" value="1"/>
</dbReference>
<dbReference type="RefSeq" id="WP_243536422.1">
    <property type="nucleotide sequence ID" value="NZ_CP093442.1"/>
</dbReference>
<protein>
    <submittedName>
        <fullName evidence="2">Helix-turn-helix domain-containing protein</fullName>
    </submittedName>
</protein>
<dbReference type="CDD" id="cd00093">
    <property type="entry name" value="HTH_XRE"/>
    <property type="match status" value="1"/>
</dbReference>
<name>A0ABY4C6X7_9BACT</name>
<organism evidence="2 3">
    <name type="scientific">Bdellovibrio reynosensis</name>
    <dbReference type="NCBI Taxonomy" id="2835041"/>
    <lineage>
        <taxon>Bacteria</taxon>
        <taxon>Pseudomonadati</taxon>
        <taxon>Bdellovibrionota</taxon>
        <taxon>Bdellovibrionia</taxon>
        <taxon>Bdellovibrionales</taxon>
        <taxon>Pseudobdellovibrionaceae</taxon>
        <taxon>Bdellovibrio</taxon>
    </lineage>
</organism>
<evidence type="ECO:0000259" key="1">
    <source>
        <dbReference type="PROSITE" id="PS50943"/>
    </source>
</evidence>
<evidence type="ECO:0000313" key="2">
    <source>
        <dbReference type="EMBL" id="UOF00459.1"/>
    </source>
</evidence>
<dbReference type="PROSITE" id="PS50943">
    <property type="entry name" value="HTH_CROC1"/>
    <property type="match status" value="1"/>
</dbReference>
<keyword evidence="3" id="KW-1185">Reference proteome</keyword>
<evidence type="ECO:0000313" key="3">
    <source>
        <dbReference type="Proteomes" id="UP000830116"/>
    </source>
</evidence>
<sequence length="98" mass="11142">MNKCGTFLRASREKQNLSQKEVSVHLGYNTSQFISNWERGLSEPPVPVIKTLAKLYKIDPEALFEVILQAHLEGVEKTLRQKFGAENVKLKENGSKKK</sequence>
<dbReference type="Pfam" id="PF01381">
    <property type="entry name" value="HTH_3"/>
    <property type="match status" value="1"/>
</dbReference>
<dbReference type="Gene3D" id="1.10.260.40">
    <property type="entry name" value="lambda repressor-like DNA-binding domains"/>
    <property type="match status" value="1"/>
</dbReference>
<dbReference type="Proteomes" id="UP000830116">
    <property type="component" value="Chromosome"/>
</dbReference>